<evidence type="ECO:0000256" key="1">
    <source>
        <dbReference type="ARBA" id="ARBA00034736"/>
    </source>
</evidence>
<keyword evidence="3" id="KW-1185">Reference proteome</keyword>
<gene>
    <name evidence="2" type="ORF">IE81DRAFT_349096</name>
</gene>
<dbReference type="GO" id="GO:0110078">
    <property type="term" value="C:TTT Hsp90 cochaperone complex"/>
    <property type="evidence" value="ECO:0007669"/>
    <property type="project" value="InterPro"/>
</dbReference>
<dbReference type="AlphaFoldDB" id="A0A316VTT7"/>
<organism evidence="2 3">
    <name type="scientific">Ceraceosorus guamensis</name>
    <dbReference type="NCBI Taxonomy" id="1522189"/>
    <lineage>
        <taxon>Eukaryota</taxon>
        <taxon>Fungi</taxon>
        <taxon>Dikarya</taxon>
        <taxon>Basidiomycota</taxon>
        <taxon>Ustilaginomycotina</taxon>
        <taxon>Exobasidiomycetes</taxon>
        <taxon>Ceraceosorales</taxon>
        <taxon>Ceraceosoraceae</taxon>
        <taxon>Ceraceosorus</taxon>
    </lineage>
</organism>
<dbReference type="InParanoid" id="A0A316VTT7"/>
<reference evidence="2 3" key="1">
    <citation type="journal article" date="2018" name="Mol. Biol. Evol.">
        <title>Broad Genomic Sampling Reveals a Smut Pathogenic Ancestry of the Fungal Clade Ustilaginomycotina.</title>
        <authorList>
            <person name="Kijpornyongpan T."/>
            <person name="Mondo S.J."/>
            <person name="Barry K."/>
            <person name="Sandor L."/>
            <person name="Lee J."/>
            <person name="Lipzen A."/>
            <person name="Pangilinan J."/>
            <person name="LaButti K."/>
            <person name="Hainaut M."/>
            <person name="Henrissat B."/>
            <person name="Grigoriev I.V."/>
            <person name="Spatafora J.W."/>
            <person name="Aime M.C."/>
        </authorList>
    </citation>
    <scope>NUCLEOTIDE SEQUENCE [LARGE SCALE GENOMIC DNA]</scope>
    <source>
        <strain evidence="2 3">MCA 4658</strain>
    </source>
</reference>
<dbReference type="SUPFAM" id="SSF48371">
    <property type="entry name" value="ARM repeat"/>
    <property type="match status" value="1"/>
</dbReference>
<dbReference type="Pfam" id="PF10521">
    <property type="entry name" value="Tti2"/>
    <property type="match status" value="1"/>
</dbReference>
<dbReference type="RefSeq" id="XP_025367774.1">
    <property type="nucleotide sequence ID" value="XM_025516349.1"/>
</dbReference>
<dbReference type="InterPro" id="IPR018870">
    <property type="entry name" value="Tti2"/>
</dbReference>
<comment type="similarity">
    <text evidence="1">Belongs to the TTI2 family.</text>
</comment>
<evidence type="ECO:0000313" key="2">
    <source>
        <dbReference type="EMBL" id="PWN40614.1"/>
    </source>
</evidence>
<dbReference type="GeneID" id="37038219"/>
<sequence>MTVGMSGEARDDGRLLDLLDLTIPPLDASERISWYQDDQALVSLQSVQRWLHRFEKQTDSSQPGPSHRPSQLGIMERGSVILAMARYLGPRPAGAEGWDTQACRNVAREVLRCKSLAMSPGVGNATDERAETGLSSLESFTTLVCPRDVVLVLLQELPQLLPSPRGITPAGRAANITSNAPVVGSDDFYEEPRITINNHANHRVRGLALGVGGIVWIMAHAVIAACTSGSGAMAQSPRGHATAPPDDYSATFAPSLLPALLALIGAPQPASRLSGLHVLHELLQSLPAVVAHLQRSGLLSLVQEHLDNSMTYLSEPLGAALLFKAVEVMAMLPGCPESQDWAAEAAFERIQRAWAYAPTSLSDPDNAGGAGPELPPGMPMDGKEQADVLCATMEALHLLLVPDNAARRQHLEVGSIAKSLGSSLEFLSVQLCFEPSFAGADAGCASLKTSHRTRTQLARATFAARAIRQIYARTSQSGSDGAVAEASGRPIPSPPGLAVWSPRVLTSAARCWVCLSELGWDRKQSIANGVALHESGAEVQQVCELREALAALVTQLRASEPEWSSRCVQRLLAIAPECANLFA</sequence>
<proteinExistence type="inferred from homology"/>
<name>A0A316VTT7_9BASI</name>
<accession>A0A316VTT7</accession>
<dbReference type="InterPro" id="IPR016024">
    <property type="entry name" value="ARM-type_fold"/>
</dbReference>
<dbReference type="Proteomes" id="UP000245783">
    <property type="component" value="Unassembled WGS sequence"/>
</dbReference>
<dbReference type="EMBL" id="KZ819412">
    <property type="protein sequence ID" value="PWN40614.1"/>
    <property type="molecule type" value="Genomic_DNA"/>
</dbReference>
<protein>
    <submittedName>
        <fullName evidence="2">Uncharacterized protein</fullName>
    </submittedName>
</protein>
<evidence type="ECO:0000313" key="3">
    <source>
        <dbReference type="Proteomes" id="UP000245783"/>
    </source>
</evidence>